<feature type="repeat" description="ANK" evidence="2">
    <location>
        <begin position="1031"/>
        <end position="1063"/>
    </location>
</feature>
<feature type="repeat" description="ANK" evidence="2">
    <location>
        <begin position="964"/>
        <end position="997"/>
    </location>
</feature>
<dbReference type="GO" id="GO:0009116">
    <property type="term" value="P:nucleoside metabolic process"/>
    <property type="evidence" value="ECO:0007669"/>
    <property type="project" value="InterPro"/>
</dbReference>
<dbReference type="PROSITE" id="PS50297">
    <property type="entry name" value="ANK_REP_REGION"/>
    <property type="match status" value="6"/>
</dbReference>
<reference evidence="4" key="1">
    <citation type="journal article" date="2020" name="BMC Genomics">
        <title>Correction to: Identification and distribution of gene clusters required for synthesis of sphingolipid metabolism inhibitors in diverse species of the filamentous fungus Fusarium.</title>
        <authorList>
            <person name="Kim H.S."/>
            <person name="Lohmar J.M."/>
            <person name="Busman M."/>
            <person name="Brown D.W."/>
            <person name="Naumann T.A."/>
            <person name="Divon H.H."/>
            <person name="Lysoe E."/>
            <person name="Uhlig S."/>
            <person name="Proctor R.H."/>
        </authorList>
    </citation>
    <scope>NUCLEOTIDE SEQUENCE</scope>
    <source>
        <strain evidence="4">NRRL 45417</strain>
    </source>
</reference>
<dbReference type="PANTHER" id="PTHR46082">
    <property type="entry name" value="ATP/GTP-BINDING PROTEIN-RELATED"/>
    <property type="match status" value="1"/>
</dbReference>
<evidence type="ECO:0000256" key="2">
    <source>
        <dbReference type="PROSITE-ProRule" id="PRU00023"/>
    </source>
</evidence>
<gene>
    <name evidence="4" type="ORF">FGADI_12788</name>
</gene>
<accession>A0A8H4SR76</accession>
<evidence type="ECO:0000259" key="3">
    <source>
        <dbReference type="Pfam" id="PF24883"/>
    </source>
</evidence>
<dbReference type="Proteomes" id="UP000604273">
    <property type="component" value="Unassembled WGS sequence"/>
</dbReference>
<dbReference type="SUPFAM" id="SSF53167">
    <property type="entry name" value="Purine and uridine phosphorylases"/>
    <property type="match status" value="1"/>
</dbReference>
<keyword evidence="5" id="KW-1185">Reference proteome</keyword>
<reference evidence="4" key="2">
    <citation type="submission" date="2020-05" db="EMBL/GenBank/DDBJ databases">
        <authorList>
            <person name="Kim H.-S."/>
            <person name="Proctor R.H."/>
            <person name="Brown D.W."/>
        </authorList>
    </citation>
    <scope>NUCLEOTIDE SEQUENCE</scope>
    <source>
        <strain evidence="4">NRRL 45417</strain>
    </source>
</reference>
<dbReference type="Pfam" id="PF24883">
    <property type="entry name" value="NPHP3_N"/>
    <property type="match status" value="1"/>
</dbReference>
<evidence type="ECO:0000256" key="1">
    <source>
        <dbReference type="ARBA" id="ARBA00022737"/>
    </source>
</evidence>
<dbReference type="PROSITE" id="PS50088">
    <property type="entry name" value="ANK_REPEAT"/>
    <property type="match status" value="7"/>
</dbReference>
<dbReference type="Pfam" id="PF13637">
    <property type="entry name" value="Ank_4"/>
    <property type="match status" value="1"/>
</dbReference>
<feature type="domain" description="Nephrocystin 3-like N-terminal" evidence="3">
    <location>
        <begin position="371"/>
        <end position="525"/>
    </location>
</feature>
<feature type="repeat" description="ANK" evidence="2">
    <location>
        <begin position="1001"/>
        <end position="1030"/>
    </location>
</feature>
<feature type="repeat" description="ANK" evidence="2">
    <location>
        <begin position="931"/>
        <end position="963"/>
    </location>
</feature>
<dbReference type="EMBL" id="JABFAI010000446">
    <property type="protein sequence ID" value="KAF4944304.1"/>
    <property type="molecule type" value="Genomic_DNA"/>
</dbReference>
<dbReference type="InterPro" id="IPR002110">
    <property type="entry name" value="Ankyrin_rpt"/>
</dbReference>
<proteinExistence type="predicted"/>
<feature type="repeat" description="ANK" evidence="2">
    <location>
        <begin position="897"/>
        <end position="929"/>
    </location>
</feature>
<dbReference type="SUPFAM" id="SSF52540">
    <property type="entry name" value="P-loop containing nucleoside triphosphate hydrolases"/>
    <property type="match status" value="1"/>
</dbReference>
<dbReference type="SMART" id="SM00248">
    <property type="entry name" value="ANK"/>
    <property type="match status" value="7"/>
</dbReference>
<dbReference type="Gene3D" id="1.25.40.20">
    <property type="entry name" value="Ankyrin repeat-containing domain"/>
    <property type="match status" value="1"/>
</dbReference>
<dbReference type="AlphaFoldDB" id="A0A8H4SR76"/>
<protein>
    <recommendedName>
        <fullName evidence="3">Nephrocystin 3-like N-terminal domain-containing protein</fullName>
    </recommendedName>
</protein>
<dbReference type="Gene3D" id="3.40.50.1580">
    <property type="entry name" value="Nucleoside phosphorylase domain"/>
    <property type="match status" value="1"/>
</dbReference>
<comment type="caution">
    <text evidence="4">The sequence shown here is derived from an EMBL/GenBank/DDBJ whole genome shotgun (WGS) entry which is preliminary data.</text>
</comment>
<dbReference type="GO" id="GO:0003824">
    <property type="term" value="F:catalytic activity"/>
    <property type="evidence" value="ECO:0007669"/>
    <property type="project" value="InterPro"/>
</dbReference>
<dbReference type="InterPro" id="IPR056884">
    <property type="entry name" value="NPHP3-like_N"/>
</dbReference>
<keyword evidence="2" id="KW-0040">ANK repeat</keyword>
<dbReference type="InterPro" id="IPR036770">
    <property type="entry name" value="Ankyrin_rpt-contain_sf"/>
</dbReference>
<dbReference type="OrthoDB" id="194358at2759"/>
<dbReference type="InterPro" id="IPR053137">
    <property type="entry name" value="NLR-like"/>
</dbReference>
<dbReference type="Pfam" id="PF12796">
    <property type="entry name" value="Ank_2"/>
    <property type="match status" value="2"/>
</dbReference>
<keyword evidence="1" id="KW-0677">Repeat</keyword>
<dbReference type="PANTHER" id="PTHR46082:SF11">
    <property type="entry name" value="AAA+ ATPASE DOMAIN-CONTAINING PROTEIN-RELATED"/>
    <property type="match status" value="1"/>
</dbReference>
<evidence type="ECO:0000313" key="5">
    <source>
        <dbReference type="Proteomes" id="UP000604273"/>
    </source>
</evidence>
<dbReference type="SUPFAM" id="SSF48403">
    <property type="entry name" value="Ankyrin repeat"/>
    <property type="match status" value="1"/>
</dbReference>
<feature type="repeat" description="ANK" evidence="2">
    <location>
        <begin position="834"/>
        <end position="863"/>
    </location>
</feature>
<dbReference type="Gene3D" id="3.40.50.300">
    <property type="entry name" value="P-loop containing nucleotide triphosphate hydrolases"/>
    <property type="match status" value="1"/>
</dbReference>
<dbReference type="InterPro" id="IPR035994">
    <property type="entry name" value="Nucleoside_phosphorylase_sf"/>
</dbReference>
<dbReference type="InterPro" id="IPR027417">
    <property type="entry name" value="P-loop_NTPase"/>
</dbReference>
<evidence type="ECO:0000313" key="4">
    <source>
        <dbReference type="EMBL" id="KAF4944304.1"/>
    </source>
</evidence>
<organism evidence="4 5">
    <name type="scientific">Fusarium gaditjirri</name>
    <dbReference type="NCBI Taxonomy" id="282569"/>
    <lineage>
        <taxon>Eukaryota</taxon>
        <taxon>Fungi</taxon>
        <taxon>Dikarya</taxon>
        <taxon>Ascomycota</taxon>
        <taxon>Pezizomycotina</taxon>
        <taxon>Sordariomycetes</taxon>
        <taxon>Hypocreomycetidae</taxon>
        <taxon>Hypocreales</taxon>
        <taxon>Nectriaceae</taxon>
        <taxon>Fusarium</taxon>
        <taxon>Fusarium nisikadoi species complex</taxon>
    </lineage>
</organism>
<sequence length="1185" mass="131391">MSNPETYTIGWICAITTEFVAARSFFDEEHQALESAAPSDNNNYALGRIGKHNVVMAVMPKDEVGTTTAATVARDMLRTFPSIRFGLMVGIGGGAPTAEHDIRLGDIVVNTRGVFQFDYGKEIQGRNAQTGGSLNKPPQLLLTAISALAAEYELKGHKLNQLIETALERYPRLRKNYSRPNSDTDRLYQSDIIHPDQPGECLDLCGGSFQSLEARGQRDEEEDDPAIHYGLIASGNRVMKNAVIRGSIAAEKNVLCFEMEAAGLANHFPCVVIRGICDYSDSHKNDKWQGFASMVGAAYATDLLSQIPPSKVQSEKPIKEVWSSIENTAIVTRDTVMSMASGHHNDKILSWFSPPDYSSNANQARGYRHPGSGTWFLNSPEFQDWKSGSCKYLWLYGLVGCGKTVLSTSILDDLLSSDKHTTLAFFFDFSHSRKQTLDDLLRSLTAQLYYAGNEAAKKLDSLFASHNNGQKPLDPTALQACVDNMIEAAGQVSILIDALDECTEWEKVLQWIEHLTSSQAQILIMGRPEQQLKTGLFRLFGKRNCISLDKKAIDADIWSYVNAELEKRPSFVDMDLSPEVQNMVRDKIGNGAHGMFRWAACQLDVLAGCLSPRDIKTALESLPRNLDETYDRMIERIPIEKKPSAIRLLQFLVHTKRPLEVIEAVEVIATQIDLEPPCFSTDSRLFKPHDVLRYCPGLIAITKSRNWYRAYKELHLAHFSVKEYLLKQANFDLRNASIAMTRTCLAYLRDIDDTWPSVERLFPMAMYAAEHWTEYAILAEDSEDITRGIIEFLRDETKFRTWTYLYQDHGSRFGSENFSAEGDSVNAVSGWYGTALQAAVFRGNLEVVQMLLENGANVNVQGGMYTHPLIAASAGGNRAVLQLLLSKGVDIEALDKYHGSALQVASGYGNLKAVQCLLENGADANTCGGHFRTPALHTAVEHGGPEVIRLLLKHGANVHRTDYFGSTVLHTACDENTSPQTVRLLLKSGADVKAQSRFWGSALQIASLRGNLDTIQLLLNNGARINMLCGNYGSALYAALLRRDPEVVQFLLDRGADPNTWHSKFGTPLHLALAGTTVVRGSSSTGPGDILSDSSDESRLISLPKCCTSSNDGMDHYGKVYLHQEYKQSLTEWGEISVFMVGDTIIQIAMSKGDWTDADAHHAVFIAYRCFKTWRRLNPATKING</sequence>
<feature type="repeat" description="ANK" evidence="2">
    <location>
        <begin position="868"/>
        <end position="896"/>
    </location>
</feature>
<name>A0A8H4SR76_9HYPO</name>